<protein>
    <submittedName>
        <fullName evidence="2">Uncharacterized protein</fullName>
    </submittedName>
</protein>
<comment type="caution">
    <text evidence="2">The sequence shown here is derived from an EMBL/GenBank/DDBJ whole genome shotgun (WGS) entry which is preliminary data.</text>
</comment>
<dbReference type="Proteomes" id="UP000622552">
    <property type="component" value="Unassembled WGS sequence"/>
</dbReference>
<gene>
    <name evidence="2" type="ORF">IW245_005129</name>
</gene>
<proteinExistence type="predicted"/>
<dbReference type="AlphaFoldDB" id="A0A8J7GRH8"/>
<organism evidence="2 3">
    <name type="scientific">Longispora fulva</name>
    <dbReference type="NCBI Taxonomy" id="619741"/>
    <lineage>
        <taxon>Bacteria</taxon>
        <taxon>Bacillati</taxon>
        <taxon>Actinomycetota</taxon>
        <taxon>Actinomycetes</taxon>
        <taxon>Micromonosporales</taxon>
        <taxon>Micromonosporaceae</taxon>
        <taxon>Longispora</taxon>
    </lineage>
</organism>
<evidence type="ECO:0000256" key="1">
    <source>
        <dbReference type="SAM" id="MobiDB-lite"/>
    </source>
</evidence>
<reference evidence="2" key="1">
    <citation type="submission" date="2020-11" db="EMBL/GenBank/DDBJ databases">
        <title>Sequencing the genomes of 1000 actinobacteria strains.</title>
        <authorList>
            <person name="Klenk H.-P."/>
        </authorList>
    </citation>
    <scope>NUCLEOTIDE SEQUENCE</scope>
    <source>
        <strain evidence="2">DSM 45356</strain>
    </source>
</reference>
<dbReference type="EMBL" id="JADOUF010000001">
    <property type="protein sequence ID" value="MBG6138935.1"/>
    <property type="molecule type" value="Genomic_DNA"/>
</dbReference>
<name>A0A8J7GRH8_9ACTN</name>
<feature type="compositionally biased region" description="Basic and acidic residues" evidence="1">
    <location>
        <begin position="109"/>
        <end position="125"/>
    </location>
</feature>
<evidence type="ECO:0000313" key="2">
    <source>
        <dbReference type="EMBL" id="MBG6138935.1"/>
    </source>
</evidence>
<keyword evidence="3" id="KW-1185">Reference proteome</keyword>
<feature type="region of interest" description="Disordered" evidence="1">
    <location>
        <begin position="83"/>
        <end position="125"/>
    </location>
</feature>
<evidence type="ECO:0000313" key="3">
    <source>
        <dbReference type="Proteomes" id="UP000622552"/>
    </source>
</evidence>
<dbReference type="RefSeq" id="WP_197005641.1">
    <property type="nucleotide sequence ID" value="NZ_BONS01000010.1"/>
</dbReference>
<feature type="compositionally biased region" description="Basic and acidic residues" evidence="1">
    <location>
        <begin position="85"/>
        <end position="95"/>
    </location>
</feature>
<accession>A0A8J7GRH8</accession>
<sequence>MVTVDLAEETPADVTDPLLWRDAQFMLRRHSRPDERGLCVWCGRAWSCAPRRLAERAAAAARKPWREAWTARHDIAGMRALPEWRSTEPADERGHLPAVTGVITSSGTNRRDTFIGRDRRPSPRF</sequence>